<dbReference type="AlphaFoldDB" id="A0A803MAQ9"/>
<reference evidence="2" key="2">
    <citation type="submission" date="2021-03" db="UniProtKB">
        <authorList>
            <consortium name="EnsemblPlants"/>
        </authorList>
    </citation>
    <scope>IDENTIFICATION</scope>
</reference>
<evidence type="ECO:0000313" key="3">
    <source>
        <dbReference type="Proteomes" id="UP000596660"/>
    </source>
</evidence>
<name>A0A803MAQ9_CHEQI</name>
<proteinExistence type="predicted"/>
<feature type="region of interest" description="Disordered" evidence="1">
    <location>
        <begin position="86"/>
        <end position="120"/>
    </location>
</feature>
<dbReference type="Proteomes" id="UP000596660">
    <property type="component" value="Unplaced"/>
</dbReference>
<reference evidence="2" key="1">
    <citation type="journal article" date="2017" name="Nature">
        <title>The genome of Chenopodium quinoa.</title>
        <authorList>
            <person name="Jarvis D.E."/>
            <person name="Ho Y.S."/>
            <person name="Lightfoot D.J."/>
            <person name="Schmoeckel S.M."/>
            <person name="Li B."/>
            <person name="Borm T.J.A."/>
            <person name="Ohyanagi H."/>
            <person name="Mineta K."/>
            <person name="Michell C.T."/>
            <person name="Saber N."/>
            <person name="Kharbatia N.M."/>
            <person name="Rupper R.R."/>
            <person name="Sharp A.R."/>
            <person name="Dally N."/>
            <person name="Boughton B.A."/>
            <person name="Woo Y.H."/>
            <person name="Gao G."/>
            <person name="Schijlen E.G.W.M."/>
            <person name="Guo X."/>
            <person name="Momin A.A."/>
            <person name="Negrao S."/>
            <person name="Al-Babili S."/>
            <person name="Gehring C."/>
            <person name="Roessner U."/>
            <person name="Jung C."/>
            <person name="Murphy K."/>
            <person name="Arold S.T."/>
            <person name="Gojobori T."/>
            <person name="van der Linden C.G."/>
            <person name="van Loo E.N."/>
            <person name="Jellen E.N."/>
            <person name="Maughan P.J."/>
            <person name="Tester M."/>
        </authorList>
    </citation>
    <scope>NUCLEOTIDE SEQUENCE [LARGE SCALE GENOMIC DNA]</scope>
    <source>
        <strain evidence="2">cv. PI 614886</strain>
    </source>
</reference>
<dbReference type="EnsemblPlants" id="AUR62026176-RA">
    <property type="protein sequence ID" value="AUR62026176-RA:cds"/>
    <property type="gene ID" value="AUR62026176"/>
</dbReference>
<sequence>MHSRQLCPIQTQDTVADTFGPTLRANFQRIEHVRWTLTGIPCWHALACIQLRRLNYEDYIHPAYHVQTYAKTYAYAFRSMPGQTQWELPPYPKPLPPPHRVIPGRPSKKKRVKEPGDDQE</sequence>
<feature type="compositionally biased region" description="Pro residues" evidence="1">
    <location>
        <begin position="89"/>
        <end position="100"/>
    </location>
</feature>
<evidence type="ECO:0000313" key="2">
    <source>
        <dbReference type="EnsemblPlants" id="AUR62026176-RA:cds"/>
    </source>
</evidence>
<organism evidence="2 3">
    <name type="scientific">Chenopodium quinoa</name>
    <name type="common">Quinoa</name>
    <dbReference type="NCBI Taxonomy" id="63459"/>
    <lineage>
        <taxon>Eukaryota</taxon>
        <taxon>Viridiplantae</taxon>
        <taxon>Streptophyta</taxon>
        <taxon>Embryophyta</taxon>
        <taxon>Tracheophyta</taxon>
        <taxon>Spermatophyta</taxon>
        <taxon>Magnoliopsida</taxon>
        <taxon>eudicotyledons</taxon>
        <taxon>Gunneridae</taxon>
        <taxon>Pentapetalae</taxon>
        <taxon>Caryophyllales</taxon>
        <taxon>Chenopodiaceae</taxon>
        <taxon>Chenopodioideae</taxon>
        <taxon>Atripliceae</taxon>
        <taxon>Chenopodium</taxon>
    </lineage>
</organism>
<dbReference type="Gramene" id="AUR62026176-RA">
    <property type="protein sequence ID" value="AUR62026176-RA:cds"/>
    <property type="gene ID" value="AUR62026176"/>
</dbReference>
<keyword evidence="3" id="KW-1185">Reference proteome</keyword>
<evidence type="ECO:0008006" key="4">
    <source>
        <dbReference type="Google" id="ProtNLM"/>
    </source>
</evidence>
<accession>A0A803MAQ9</accession>
<protein>
    <recommendedName>
        <fullName evidence="4">Zinc finger PMZ-type domain-containing protein</fullName>
    </recommendedName>
</protein>
<evidence type="ECO:0000256" key="1">
    <source>
        <dbReference type="SAM" id="MobiDB-lite"/>
    </source>
</evidence>